<dbReference type="Pfam" id="PF14032">
    <property type="entry name" value="PknH_C"/>
    <property type="match status" value="1"/>
</dbReference>
<evidence type="ECO:0000259" key="1">
    <source>
        <dbReference type="Pfam" id="PF14032"/>
    </source>
</evidence>
<sequence>MLWVASCTVVVNGAARPAPGVQQILLDNDELTTLIGQSFRADPNAPRRIGGDHLLRDISVMSPLECAGVIHQLSTTTYQRSKPQDVAEEMWWNAGSYQHDHLTVVGVFEAVAALPTAQAADAVFATAVRQWQGCNHKTVVDPSDRYEISDVRLTNSVLAATVAADIGFNDMMQTARALGVRAKCVVEVTVPLFDKSRRKTAAIDVAHTMMNKVGAVSSEC</sequence>
<dbReference type="Gene3D" id="3.40.1000.70">
    <property type="entry name" value="PknH-like extracellular domain"/>
    <property type="match status" value="1"/>
</dbReference>
<dbReference type="Proteomes" id="UP000467379">
    <property type="component" value="Chromosome"/>
</dbReference>
<evidence type="ECO:0000313" key="3">
    <source>
        <dbReference type="Proteomes" id="UP000467379"/>
    </source>
</evidence>
<organism evidence="2 3">
    <name type="scientific">Mycobacterium branderi</name>
    <dbReference type="NCBI Taxonomy" id="43348"/>
    <lineage>
        <taxon>Bacteria</taxon>
        <taxon>Bacillati</taxon>
        <taxon>Actinomycetota</taxon>
        <taxon>Actinomycetes</taxon>
        <taxon>Mycobacteriales</taxon>
        <taxon>Mycobacteriaceae</taxon>
        <taxon>Mycobacterium</taxon>
    </lineage>
</organism>
<accession>A0ABM7KLT9</accession>
<dbReference type="InterPro" id="IPR026954">
    <property type="entry name" value="PknH-like_Extracell"/>
</dbReference>
<name>A0ABM7KLT9_9MYCO</name>
<gene>
    <name evidence="2" type="ORF">MBRA_20940</name>
</gene>
<dbReference type="InterPro" id="IPR038232">
    <property type="entry name" value="PknH-like_Extracell_sf"/>
</dbReference>
<feature type="domain" description="PknH-like extracellular" evidence="1">
    <location>
        <begin position="20"/>
        <end position="212"/>
    </location>
</feature>
<protein>
    <submittedName>
        <fullName evidence="2">Sensor domain-containing protein</fullName>
    </submittedName>
</protein>
<proteinExistence type="predicted"/>
<keyword evidence="3" id="KW-1185">Reference proteome</keyword>
<reference evidence="2 3" key="1">
    <citation type="journal article" date="2019" name="Emerg. Microbes Infect.">
        <title>Comprehensive subspecies identification of 175 nontuberculous mycobacteria species based on 7547 genomic profiles.</title>
        <authorList>
            <person name="Matsumoto Y."/>
            <person name="Kinjo T."/>
            <person name="Motooka D."/>
            <person name="Nabeya D."/>
            <person name="Jung N."/>
            <person name="Uechi K."/>
            <person name="Horii T."/>
            <person name="Iida T."/>
            <person name="Fujita J."/>
            <person name="Nakamura S."/>
        </authorList>
    </citation>
    <scope>NUCLEOTIDE SEQUENCE [LARGE SCALE GENOMIC DNA]</scope>
    <source>
        <strain evidence="2 3">JCM 12687</strain>
    </source>
</reference>
<dbReference type="EMBL" id="AP022606">
    <property type="protein sequence ID" value="BBZ11899.1"/>
    <property type="molecule type" value="Genomic_DNA"/>
</dbReference>
<evidence type="ECO:0000313" key="2">
    <source>
        <dbReference type="EMBL" id="BBZ11899.1"/>
    </source>
</evidence>